<name>I2CBR6_BACAY</name>
<sequence>MLIRRFADVTESLKNQFTYFYDHCPVFIEYENHFHLNHHIIPS</sequence>
<accession>I2CBR6</accession>
<proteinExistence type="predicted"/>
<dbReference type="AlphaFoldDB" id="I2CBR6"/>
<evidence type="ECO:0000313" key="2">
    <source>
        <dbReference type="Proteomes" id="UP000002878"/>
    </source>
</evidence>
<dbReference type="KEGG" id="bqy:MUS_4257"/>
<reference evidence="1 2" key="1">
    <citation type="journal article" date="2012" name="J. Biotechnol.">
        <title>Genome sequence of the plant growth promoting strain Bacillus amyloliquefaciens subsp. plantarum B9601-Y2 and expression of mersacidin and other secondary metabolites.</title>
        <authorList>
            <person name="He P."/>
            <person name="Hao K."/>
            <person name="Blom J."/>
            <person name="Ruckert C."/>
            <person name="Vater J."/>
            <person name="Mao Z."/>
            <person name="Wu Y."/>
            <person name="Hou M."/>
            <person name="He P."/>
            <person name="He Y."/>
            <person name="Borriss R."/>
        </authorList>
    </citation>
    <scope>NUCLEOTIDE SEQUENCE [LARGE SCALE GENOMIC DNA]</scope>
    <source>
        <strain evidence="1">Y2</strain>
    </source>
</reference>
<evidence type="ECO:0000313" key="1">
    <source>
        <dbReference type="EMBL" id="AFJ64090.1"/>
    </source>
</evidence>
<dbReference type="PATRIC" id="fig|1126211.3.peg.4045"/>
<protein>
    <submittedName>
        <fullName evidence="1">Uncharacterized protein</fullName>
    </submittedName>
</protein>
<dbReference type="EMBL" id="CP003332">
    <property type="protein sequence ID" value="AFJ64090.1"/>
    <property type="molecule type" value="Genomic_DNA"/>
</dbReference>
<gene>
    <name evidence="1" type="ORF">MUS_4257</name>
</gene>
<dbReference type="HOGENOM" id="CLU_3229097_0_0_9"/>
<dbReference type="Proteomes" id="UP000002878">
    <property type="component" value="Chromosome"/>
</dbReference>
<organism evidence="1 2">
    <name type="scientific">Bacillus amyloliquefaciens (strain Y2)</name>
    <name type="common">Bacillus amyloliquefaciens subsp. plantarum (strain B9601-Y2)</name>
    <dbReference type="NCBI Taxonomy" id="1155777"/>
    <lineage>
        <taxon>Bacteria</taxon>
        <taxon>Bacillati</taxon>
        <taxon>Bacillota</taxon>
        <taxon>Bacilli</taxon>
        <taxon>Bacillales</taxon>
        <taxon>Bacillaceae</taxon>
        <taxon>Bacillus</taxon>
        <taxon>Bacillus amyloliquefaciens group</taxon>
    </lineage>
</organism>